<reference evidence="2 3" key="1">
    <citation type="submission" date="2020-04" db="EMBL/GenBank/DDBJ databases">
        <title>Genome-Wide Identification of 5-Methylcytosine Sites in Bacterial Genomes By High-Throughput Sequencing of MspJI Restriction Fragments.</title>
        <authorList>
            <person name="Wu V."/>
        </authorList>
    </citation>
    <scope>NUCLEOTIDE SEQUENCE [LARGE SCALE GENOMIC DNA]</scope>
    <source>
        <strain evidence="2 3">CCAP 1403/13f</strain>
    </source>
</reference>
<name>A0A6H2BYD0_DOLFA</name>
<feature type="domain" description="Trypsin-co-occurring" evidence="1">
    <location>
        <begin position="9"/>
        <end position="109"/>
    </location>
</feature>
<dbReference type="RefSeq" id="WP_168695329.1">
    <property type="nucleotide sequence ID" value="NZ_CP051206.1"/>
</dbReference>
<dbReference type="Pfam" id="PF19493">
    <property type="entry name" value="Trypco1"/>
    <property type="match status" value="1"/>
</dbReference>
<dbReference type="NCBIfam" id="NF041216">
    <property type="entry name" value="CU044_2847_fam"/>
    <property type="match status" value="1"/>
</dbReference>
<reference evidence="2 3" key="2">
    <citation type="submission" date="2020-04" db="EMBL/GenBank/DDBJ databases">
        <authorList>
            <person name="Fomenkov A."/>
            <person name="Anton B.P."/>
            <person name="Roberts R.J."/>
        </authorList>
    </citation>
    <scope>NUCLEOTIDE SEQUENCE [LARGE SCALE GENOMIC DNA]</scope>
    <source>
        <strain evidence="2 3">CCAP 1403/13f</strain>
    </source>
</reference>
<dbReference type="EMBL" id="CP051206">
    <property type="protein sequence ID" value="QJB43976.1"/>
    <property type="molecule type" value="Genomic_DNA"/>
</dbReference>
<dbReference type="InterPro" id="IPR045794">
    <property type="entry name" value="Trypco1"/>
</dbReference>
<evidence type="ECO:0000313" key="3">
    <source>
        <dbReference type="Proteomes" id="UP000502433"/>
    </source>
</evidence>
<dbReference type="KEGG" id="dfs:HGD76_06960"/>
<dbReference type="Proteomes" id="UP000502433">
    <property type="component" value="Chromosome"/>
</dbReference>
<evidence type="ECO:0000313" key="2">
    <source>
        <dbReference type="EMBL" id="QJB43976.1"/>
    </source>
</evidence>
<dbReference type="AlphaFoldDB" id="A0A6H2BYD0"/>
<protein>
    <recommendedName>
        <fullName evidence="1">Trypsin-co-occurring domain-containing protein</fullName>
    </recommendedName>
</protein>
<sequence length="113" mass="12209">MPEKQLIEFALEDGTTFLVEVDKQPTQPGAPKAVSRGNGVSVTAASKKFDQALEEIKPVITTVVSKLKDIDITPDETEIKFGVKLTANAGIVFSSLGSELTFEITVKWNNKTA</sequence>
<proteinExistence type="predicted"/>
<gene>
    <name evidence="2" type="ORF">HGD76_06960</name>
</gene>
<accession>A0A6H2BYD0</accession>
<evidence type="ECO:0000259" key="1">
    <source>
        <dbReference type="Pfam" id="PF19493"/>
    </source>
</evidence>
<organism evidence="2 3">
    <name type="scientific">Dolichospermum flos-aquae CCAP 1403/13F</name>
    <dbReference type="NCBI Taxonomy" id="315271"/>
    <lineage>
        <taxon>Bacteria</taxon>
        <taxon>Bacillati</taxon>
        <taxon>Cyanobacteriota</taxon>
        <taxon>Cyanophyceae</taxon>
        <taxon>Nostocales</taxon>
        <taxon>Aphanizomenonaceae</taxon>
        <taxon>Dolichospermum</taxon>
    </lineage>
</organism>